<evidence type="ECO:0000313" key="5">
    <source>
        <dbReference type="Proteomes" id="UP000031549"/>
    </source>
</evidence>
<dbReference type="Proteomes" id="UP000031549">
    <property type="component" value="Unassembled WGS sequence"/>
</dbReference>
<dbReference type="EMBL" id="JTCM02000219">
    <property type="protein sequence ID" value="NEU77508.1"/>
    <property type="molecule type" value="Genomic_DNA"/>
</dbReference>
<reference evidence="4 5" key="1">
    <citation type="journal article" date="2015" name="Genome Announc.">
        <title>Draft Genome Sequence of Cyanobacterium Hassallia byssoidea Strain VB512170, Isolated from Monuments in India.</title>
        <authorList>
            <person name="Singh D."/>
            <person name="Chandrababunaidu M.M."/>
            <person name="Panda A."/>
            <person name="Sen D."/>
            <person name="Bhattacharyya S."/>
            <person name="Adhikary S.P."/>
            <person name="Tripathy S."/>
        </authorList>
    </citation>
    <scope>NUCLEOTIDE SEQUENCE [LARGE SCALE GENOMIC DNA]</scope>
    <source>
        <strain evidence="4 5">VB512170</strain>
    </source>
</reference>
<proteinExistence type="inferred from homology"/>
<evidence type="ECO:0000259" key="3">
    <source>
        <dbReference type="PROSITE" id="PS51272"/>
    </source>
</evidence>
<dbReference type="NCBIfam" id="NF033921">
    <property type="entry name" value="por_somb"/>
    <property type="match status" value="1"/>
</dbReference>
<evidence type="ECO:0000256" key="1">
    <source>
        <dbReference type="RuleBase" id="RU363072"/>
    </source>
</evidence>
<dbReference type="PANTHER" id="PTHR43308:SF1">
    <property type="entry name" value="OUTER MEMBRANE PROTEIN ALPHA"/>
    <property type="match status" value="1"/>
</dbReference>
<dbReference type="RefSeq" id="WP_163519482.1">
    <property type="nucleotide sequence ID" value="NZ_JTCM02000219.1"/>
</dbReference>
<organism evidence="4 5">
    <name type="scientific">Hassallia byssoidea VB512170</name>
    <dbReference type="NCBI Taxonomy" id="1304833"/>
    <lineage>
        <taxon>Bacteria</taxon>
        <taxon>Bacillati</taxon>
        <taxon>Cyanobacteriota</taxon>
        <taxon>Cyanophyceae</taxon>
        <taxon>Nostocales</taxon>
        <taxon>Tolypothrichaceae</taxon>
        <taxon>Hassallia</taxon>
    </lineage>
</organism>
<feature type="non-terminal residue" evidence="4">
    <location>
        <position position="431"/>
    </location>
</feature>
<feature type="signal peptide" evidence="1">
    <location>
        <begin position="1"/>
        <end position="25"/>
    </location>
</feature>
<dbReference type="AlphaFoldDB" id="A0A846HMB0"/>
<name>A0A846HMB0_9CYAN</name>
<keyword evidence="5" id="KW-1185">Reference proteome</keyword>
<feature type="region of interest" description="Disordered" evidence="2">
    <location>
        <begin position="412"/>
        <end position="431"/>
    </location>
</feature>
<dbReference type="InterPro" id="IPR007049">
    <property type="entry name" value="Carb-sel_porin_OprB"/>
</dbReference>
<feature type="chain" id="PRO_5033104755" evidence="1">
    <location>
        <begin position="26"/>
        <end position="431"/>
    </location>
</feature>
<dbReference type="GO" id="GO:0008643">
    <property type="term" value="P:carbohydrate transport"/>
    <property type="evidence" value="ECO:0007669"/>
    <property type="project" value="InterPro"/>
</dbReference>
<dbReference type="GO" id="GO:0015288">
    <property type="term" value="F:porin activity"/>
    <property type="evidence" value="ECO:0007669"/>
    <property type="project" value="InterPro"/>
</dbReference>
<dbReference type="Pfam" id="PF04966">
    <property type="entry name" value="OprB"/>
    <property type="match status" value="1"/>
</dbReference>
<dbReference type="GO" id="GO:0016020">
    <property type="term" value="C:membrane"/>
    <property type="evidence" value="ECO:0007669"/>
    <property type="project" value="InterPro"/>
</dbReference>
<sequence length="431" mass="47190">MKKEFGNFLFTLPMFLMLFFLAASAKTLAQEETQIKAETSSPTLLPLDETVLEAGGTANSTFADVKLAPLPEIIAQKPPETTPVEPVNESPVTSVSELSDIQPTDWAFQALQSLVERYGCIAGYPDRKYRGNRALTRYEFAAGLNACLDQVTKLIASSTANLATKEDLVTLQRLSEEFRPELAQFRGRLDTLEARSAQVEANQFSTTTKLLGDAIFVAADTFGDRANNRPANDTKDDTNTFLSYRARLVLQTSFTGKDQLTTALQADNIPILGSSTGTQMTRFALDRSTNYPEGNLFLANLYYRFPVGNNANVFIGTRTLNFPIWVPTLNALNGNPLQGGFSRFGQFNPTVYRPGFDGAGAALTYKFSDRLQVHLSYIADNFFANRPENGIFNNSSQAAIALGLNLDKNGQPSSENVVGDRGSSKQGCPFL</sequence>
<dbReference type="Pfam" id="PF00395">
    <property type="entry name" value="SLH"/>
    <property type="match status" value="1"/>
</dbReference>
<dbReference type="PROSITE" id="PS51272">
    <property type="entry name" value="SLH"/>
    <property type="match status" value="1"/>
</dbReference>
<dbReference type="InterPro" id="IPR001119">
    <property type="entry name" value="SLH_dom"/>
</dbReference>
<accession>A0A846HMB0</accession>
<dbReference type="InterPro" id="IPR051465">
    <property type="entry name" value="Cell_Envelope_Struct_Comp"/>
</dbReference>
<evidence type="ECO:0000256" key="2">
    <source>
        <dbReference type="SAM" id="MobiDB-lite"/>
    </source>
</evidence>
<feature type="domain" description="SLH" evidence="3">
    <location>
        <begin position="94"/>
        <end position="158"/>
    </location>
</feature>
<protein>
    <submittedName>
        <fullName evidence="4">Iron uptake porin</fullName>
    </submittedName>
</protein>
<comment type="caution">
    <text evidence="4">The sequence shown here is derived from an EMBL/GenBank/DDBJ whole genome shotgun (WGS) entry which is preliminary data.</text>
</comment>
<keyword evidence="1" id="KW-0732">Signal</keyword>
<dbReference type="PANTHER" id="PTHR43308">
    <property type="entry name" value="OUTER MEMBRANE PROTEIN ALPHA-RELATED"/>
    <property type="match status" value="1"/>
</dbReference>
<dbReference type="InterPro" id="IPR047684">
    <property type="entry name" value="Por_som-like"/>
</dbReference>
<comment type="similarity">
    <text evidence="1">Belongs to the OprB family.</text>
</comment>
<gene>
    <name evidence="4" type="ORF">PI95_034920</name>
</gene>
<evidence type="ECO:0000313" key="4">
    <source>
        <dbReference type="EMBL" id="NEU77508.1"/>
    </source>
</evidence>